<name>A0A3B0QS73_9ZZZZ</name>
<evidence type="ECO:0000259" key="1">
    <source>
        <dbReference type="PROSITE" id="PS51352"/>
    </source>
</evidence>
<dbReference type="PROSITE" id="PS51352">
    <property type="entry name" value="THIOREDOXIN_2"/>
    <property type="match status" value="1"/>
</dbReference>
<dbReference type="InterPro" id="IPR013740">
    <property type="entry name" value="Redoxin"/>
</dbReference>
<evidence type="ECO:0000313" key="2">
    <source>
        <dbReference type="EMBL" id="VAV84270.1"/>
    </source>
</evidence>
<accession>A0A3B0QS73</accession>
<gene>
    <name evidence="2" type="ORF">MNBD_BACTEROID02-113</name>
</gene>
<dbReference type="InterPro" id="IPR050553">
    <property type="entry name" value="Thioredoxin_ResA/DsbE_sf"/>
</dbReference>
<dbReference type="GO" id="GO:0016491">
    <property type="term" value="F:oxidoreductase activity"/>
    <property type="evidence" value="ECO:0007669"/>
    <property type="project" value="InterPro"/>
</dbReference>
<dbReference type="Gene3D" id="3.40.30.10">
    <property type="entry name" value="Glutaredoxin"/>
    <property type="match status" value="1"/>
</dbReference>
<dbReference type="AlphaFoldDB" id="A0A3B0QS73"/>
<proteinExistence type="predicted"/>
<organism evidence="2">
    <name type="scientific">hydrothermal vent metagenome</name>
    <dbReference type="NCBI Taxonomy" id="652676"/>
    <lineage>
        <taxon>unclassified sequences</taxon>
        <taxon>metagenomes</taxon>
        <taxon>ecological metagenomes</taxon>
    </lineage>
</organism>
<reference evidence="2" key="1">
    <citation type="submission" date="2018-06" db="EMBL/GenBank/DDBJ databases">
        <authorList>
            <person name="Zhirakovskaya E."/>
        </authorList>
    </citation>
    <scope>NUCLEOTIDE SEQUENCE</scope>
</reference>
<dbReference type="SUPFAM" id="SSF52833">
    <property type="entry name" value="Thioredoxin-like"/>
    <property type="match status" value="1"/>
</dbReference>
<dbReference type="PANTHER" id="PTHR42852:SF17">
    <property type="entry name" value="THIOREDOXIN-LIKE PROTEIN HI_1115"/>
    <property type="match status" value="1"/>
</dbReference>
<dbReference type="EMBL" id="UOEB01000144">
    <property type="protein sequence ID" value="VAV84270.1"/>
    <property type="molecule type" value="Genomic_DNA"/>
</dbReference>
<dbReference type="InterPro" id="IPR013766">
    <property type="entry name" value="Thioredoxin_domain"/>
</dbReference>
<sequence>MKISKSQRNNLLFLVVIALLIIPQTRKPIQVFLNKGLALFGPSIESDNNRTTIVFEDWQLQDLEGKVVNFKDLENKVIFLNFWATWCPPCIAEMGSIHELYNDYKDEVVFLLVSSEKKQIVQKFMEKKGYMFNSYSPLSSYPQDFNISSIPRTFLISKKGEIVIDKSGAANWNSNKVRDKIKELLAQ</sequence>
<dbReference type="CDD" id="cd02966">
    <property type="entry name" value="TlpA_like_family"/>
    <property type="match status" value="1"/>
</dbReference>
<dbReference type="InterPro" id="IPR036249">
    <property type="entry name" value="Thioredoxin-like_sf"/>
</dbReference>
<feature type="domain" description="Thioredoxin" evidence="1">
    <location>
        <begin position="49"/>
        <end position="186"/>
    </location>
</feature>
<dbReference type="Pfam" id="PF08534">
    <property type="entry name" value="Redoxin"/>
    <property type="match status" value="1"/>
</dbReference>
<dbReference type="PANTHER" id="PTHR42852">
    <property type="entry name" value="THIOL:DISULFIDE INTERCHANGE PROTEIN DSBE"/>
    <property type="match status" value="1"/>
</dbReference>
<protein>
    <recommendedName>
        <fullName evidence="1">Thioredoxin domain-containing protein</fullName>
    </recommendedName>
</protein>